<keyword evidence="2" id="KW-1185">Reference proteome</keyword>
<dbReference type="RefSeq" id="WP_206570631.1">
    <property type="nucleotide sequence ID" value="NZ_JAFKCW010000004.1"/>
</dbReference>
<dbReference type="Proteomes" id="UP000664698">
    <property type="component" value="Unassembled WGS sequence"/>
</dbReference>
<protein>
    <submittedName>
        <fullName evidence="1">Uncharacterized protein</fullName>
    </submittedName>
</protein>
<proteinExistence type="predicted"/>
<comment type="caution">
    <text evidence="1">The sequence shown here is derived from an EMBL/GenBank/DDBJ whole genome shotgun (WGS) entry which is preliminary data.</text>
</comment>
<evidence type="ECO:0000313" key="1">
    <source>
        <dbReference type="EMBL" id="MBN7802616.1"/>
    </source>
</evidence>
<name>A0ABS3BTQ4_9BACT</name>
<organism evidence="1 2">
    <name type="scientific">Algoriphagus aestuariicola</name>
    <dbReference type="NCBI Taxonomy" id="1852016"/>
    <lineage>
        <taxon>Bacteria</taxon>
        <taxon>Pseudomonadati</taxon>
        <taxon>Bacteroidota</taxon>
        <taxon>Cytophagia</taxon>
        <taxon>Cytophagales</taxon>
        <taxon>Cyclobacteriaceae</taxon>
        <taxon>Algoriphagus</taxon>
    </lineage>
</organism>
<gene>
    <name evidence="1" type="ORF">J0A67_17200</name>
</gene>
<reference evidence="1 2" key="1">
    <citation type="submission" date="2021-03" db="EMBL/GenBank/DDBJ databases">
        <title>novel species isolated from a fishpond in China.</title>
        <authorList>
            <person name="Lu H."/>
            <person name="Cai Z."/>
        </authorList>
    </citation>
    <scope>NUCLEOTIDE SEQUENCE [LARGE SCALE GENOMIC DNA]</scope>
    <source>
        <strain evidence="1 2">JCM 31546</strain>
    </source>
</reference>
<dbReference type="EMBL" id="JAFKCW010000004">
    <property type="protein sequence ID" value="MBN7802616.1"/>
    <property type="molecule type" value="Genomic_DNA"/>
</dbReference>
<evidence type="ECO:0000313" key="2">
    <source>
        <dbReference type="Proteomes" id="UP000664698"/>
    </source>
</evidence>
<sequence length="122" mass="13318">MRVFGILFLFLNLAIAVSIWSGNIPVASNPDSPAPGEIFYPTNFLQQSISLEVGDGLPFGYVPQRPVARTVQYFFEPQSIPNPYSGLSACCILKGNNKQGLPMAISISLPDFLTVCPHHCFT</sequence>
<accession>A0ABS3BTQ4</accession>